<evidence type="ECO:0000256" key="1">
    <source>
        <dbReference type="ARBA" id="ARBA00034120"/>
    </source>
</evidence>
<evidence type="ECO:0000313" key="3">
    <source>
        <dbReference type="EMBL" id="KDM93372.1"/>
    </source>
</evidence>
<organism evidence="3 4">
    <name type="scientific">Photobacterium galatheae</name>
    <dbReference type="NCBI Taxonomy" id="1654360"/>
    <lineage>
        <taxon>Bacteria</taxon>
        <taxon>Pseudomonadati</taxon>
        <taxon>Pseudomonadota</taxon>
        <taxon>Gammaproteobacteria</taxon>
        <taxon>Vibrionales</taxon>
        <taxon>Vibrionaceae</taxon>
        <taxon>Photobacterium</taxon>
    </lineage>
</organism>
<dbReference type="InterPro" id="IPR043502">
    <property type="entry name" value="DNA/RNA_pol_sf"/>
</dbReference>
<dbReference type="CDD" id="cd01646">
    <property type="entry name" value="RT_Bac_retron_I"/>
    <property type="match status" value="1"/>
</dbReference>
<protein>
    <recommendedName>
        <fullName evidence="2">Reverse transcriptase domain-containing protein</fullName>
    </recommendedName>
</protein>
<comment type="caution">
    <text evidence="3">The sequence shown here is derived from an EMBL/GenBank/DDBJ whole genome shotgun (WGS) entry which is preliminary data.</text>
</comment>
<dbReference type="PROSITE" id="PS50878">
    <property type="entry name" value="RT_POL"/>
    <property type="match status" value="1"/>
</dbReference>
<evidence type="ECO:0000313" key="4">
    <source>
        <dbReference type="Proteomes" id="UP000027192"/>
    </source>
</evidence>
<accession>A0A066S0A7</accession>
<dbReference type="PANTHER" id="PTHR34047">
    <property type="entry name" value="NUCLEAR INTRON MATURASE 1, MITOCHONDRIAL-RELATED"/>
    <property type="match status" value="1"/>
</dbReference>
<dbReference type="RefSeq" id="WP_036747632.1">
    <property type="nucleotide sequence ID" value="NZ_JAGSGC010000001.1"/>
</dbReference>
<dbReference type="OrthoDB" id="9780724at2"/>
<dbReference type="STRING" id="1654360.EA58_00435"/>
<name>A0A066S0A7_9GAMM</name>
<reference evidence="3 4" key="1">
    <citation type="submission" date="2014-04" db="EMBL/GenBank/DDBJ databases">
        <title>Draft genome sequence of Photobacterium halotolerans S2753: a solonamide, ngercheumicin and holomycin producer.</title>
        <authorList>
            <person name="Machado H.R."/>
            <person name="Gram L."/>
        </authorList>
    </citation>
    <scope>NUCLEOTIDE SEQUENCE [LARGE SCALE GENOMIC DNA]</scope>
    <source>
        <strain evidence="3 4">S2753</strain>
    </source>
</reference>
<keyword evidence="4" id="KW-1185">Reference proteome</keyword>
<comment type="similarity">
    <text evidence="1">Belongs to the bacterial reverse transcriptase family.</text>
</comment>
<proteinExistence type="inferred from homology"/>
<evidence type="ECO:0000259" key="2">
    <source>
        <dbReference type="PROSITE" id="PS50878"/>
    </source>
</evidence>
<dbReference type="AlphaFoldDB" id="A0A066S0A7"/>
<dbReference type="EMBL" id="JMIB01000002">
    <property type="protein sequence ID" value="KDM93372.1"/>
    <property type="molecule type" value="Genomic_DNA"/>
</dbReference>
<sequence length="536" mass="62098">MIEKLLKKGYFPQELPGVFSTEDYSRVLLNPEIQDLSPFSYGRDGPKYTSECAKYNLARRGKLRRPLSVPNPINYYHISKLISDHWAEFEEVYNRSSQSLSKPVEDDKSRALKWEKGFSHLPESKLKTRTASRYILKADISNFYSTIYTHSIPWAIHTKPVAKMQRRFRNSLGNKIDTIIRNGQDQQTKGIPIGTDTSYAIAELIMSEVDKQLVERIGSNYHRYIDDFEFGCKTLQEAEIILSTLQEVLASFELELNTSKTQIIELPLEVDPKWLHELQKFDIKMVTPAAQRRSLLAFFDMTMEFLSEEPSEPILKYAVVRTSSHIVQSENYSLYQRILLQWAIAEPSTLPIVIDFIAFYKNAGIIIELSEVKKTLQFIITENSRQSHTSEICWAIWGMMLLNLDFDSNVIDSLKNIENSFIALLTLDAQQRGLISRDVSFDFWSSLMTQSELKTGNWLLAYEALRKGWLASIDGTDYIENSGGFSTLSEYDVSFYDPAQLERYDPKIRYQNFSRLTAEQLRYFLYRDRPMGNNPF</sequence>
<dbReference type="SUPFAM" id="SSF56672">
    <property type="entry name" value="DNA/RNA polymerases"/>
    <property type="match status" value="1"/>
</dbReference>
<dbReference type="Pfam" id="PF00078">
    <property type="entry name" value="RVT_1"/>
    <property type="match status" value="1"/>
</dbReference>
<dbReference type="InterPro" id="IPR000477">
    <property type="entry name" value="RT_dom"/>
</dbReference>
<gene>
    <name evidence="3" type="ORF">EA58_00435</name>
</gene>
<feature type="domain" description="Reverse transcriptase" evidence="2">
    <location>
        <begin position="1"/>
        <end position="303"/>
    </location>
</feature>
<dbReference type="Proteomes" id="UP000027192">
    <property type="component" value="Unassembled WGS sequence"/>
</dbReference>
<dbReference type="PANTHER" id="PTHR34047:SF8">
    <property type="entry name" value="PROTEIN YKFC"/>
    <property type="match status" value="1"/>
</dbReference>
<dbReference type="InterPro" id="IPR051083">
    <property type="entry name" value="GrpII_Intron_Splice-Mob/Def"/>
</dbReference>